<sequence length="281" mass="30712">MKLNTCPSSSYPDASRDASERLFSLVHLDISTAPAVEALSAVPGLLHFQRLSLSDMQYAVPETIACTYLRTHLFLGCSVELASEGDAHAPKHQPRPILPRRPLSGTLTQRATPSGEPLYSVPGKPNERTYSQTICGVARGHSKQPPGPGINTRDLGCAEKTSRTPVTPKTRPQIGVRGAHQSNDTTAAAHDAGSTSADVPKQGLGVCNRQDARTRTRRQERHMNRRTPMCLQRLHQAIRYHFGGGRPDTTNDPLAKDFSQWINRLRRPTSPAEDPPHIGQG</sequence>
<reference evidence="2" key="1">
    <citation type="submission" date="2020-01" db="EMBL/GenBank/DDBJ databases">
        <authorList>
            <consortium name="DOE Joint Genome Institute"/>
            <person name="Haridas S."/>
            <person name="Albert R."/>
            <person name="Binder M."/>
            <person name="Bloem J."/>
            <person name="Labutti K."/>
            <person name="Salamov A."/>
            <person name="Andreopoulos B."/>
            <person name="Baker S.E."/>
            <person name="Barry K."/>
            <person name="Bills G."/>
            <person name="Bluhm B.H."/>
            <person name="Cannon C."/>
            <person name="Castanera R."/>
            <person name="Culley D.E."/>
            <person name="Daum C."/>
            <person name="Ezra D."/>
            <person name="Gonzalez J.B."/>
            <person name="Henrissat B."/>
            <person name="Kuo A."/>
            <person name="Liang C."/>
            <person name="Lipzen A."/>
            <person name="Lutzoni F."/>
            <person name="Magnuson J."/>
            <person name="Mondo S."/>
            <person name="Nolan M."/>
            <person name="Ohm R."/>
            <person name="Pangilinan J."/>
            <person name="Park H.-J."/>
            <person name="Ramirez L."/>
            <person name="Alfaro M."/>
            <person name="Sun H."/>
            <person name="Tritt A."/>
            <person name="Yoshinaga Y."/>
            <person name="Zwiers L.-H."/>
            <person name="Turgeon B.G."/>
            <person name="Goodwin S.B."/>
            <person name="Spatafora J.W."/>
            <person name="Crous P.W."/>
            <person name="Grigoriev I.V."/>
        </authorList>
    </citation>
    <scope>NUCLEOTIDE SEQUENCE</scope>
    <source>
        <strain evidence="2">P77</strain>
    </source>
</reference>
<feature type="region of interest" description="Disordered" evidence="1">
    <location>
        <begin position="138"/>
        <end position="205"/>
    </location>
</feature>
<protein>
    <submittedName>
        <fullName evidence="2">Uncharacterized protein</fullName>
    </submittedName>
</protein>
<dbReference type="Proteomes" id="UP000800040">
    <property type="component" value="Unassembled WGS sequence"/>
</dbReference>
<dbReference type="AlphaFoldDB" id="A0A6A5JZ63"/>
<evidence type="ECO:0000313" key="2">
    <source>
        <dbReference type="EMBL" id="KAF1829769.1"/>
    </source>
</evidence>
<gene>
    <name evidence="2" type="ORF">BDW02DRAFT_583402</name>
</gene>
<accession>A0A6A5JZ63</accession>
<evidence type="ECO:0000256" key="1">
    <source>
        <dbReference type="SAM" id="MobiDB-lite"/>
    </source>
</evidence>
<evidence type="ECO:0000313" key="3">
    <source>
        <dbReference type="Proteomes" id="UP000800040"/>
    </source>
</evidence>
<organism evidence="2 3">
    <name type="scientific">Decorospora gaudefroyi</name>
    <dbReference type="NCBI Taxonomy" id="184978"/>
    <lineage>
        <taxon>Eukaryota</taxon>
        <taxon>Fungi</taxon>
        <taxon>Dikarya</taxon>
        <taxon>Ascomycota</taxon>
        <taxon>Pezizomycotina</taxon>
        <taxon>Dothideomycetes</taxon>
        <taxon>Pleosporomycetidae</taxon>
        <taxon>Pleosporales</taxon>
        <taxon>Pleosporineae</taxon>
        <taxon>Pleosporaceae</taxon>
        <taxon>Decorospora</taxon>
    </lineage>
</organism>
<keyword evidence="3" id="KW-1185">Reference proteome</keyword>
<dbReference type="EMBL" id="ML975425">
    <property type="protein sequence ID" value="KAF1829769.1"/>
    <property type="molecule type" value="Genomic_DNA"/>
</dbReference>
<feature type="region of interest" description="Disordered" evidence="1">
    <location>
        <begin position="87"/>
        <end position="126"/>
    </location>
</feature>
<proteinExistence type="predicted"/>
<name>A0A6A5JZ63_9PLEO</name>